<dbReference type="Proteomes" id="UP000092871">
    <property type="component" value="Unassembled WGS sequence"/>
</dbReference>
<keyword evidence="1" id="KW-1133">Transmembrane helix</keyword>
<feature type="transmembrane region" description="Helical" evidence="1">
    <location>
        <begin position="58"/>
        <end position="78"/>
    </location>
</feature>
<dbReference type="Proteomes" id="UP000092840">
    <property type="component" value="Unassembled WGS sequence"/>
</dbReference>
<reference evidence="3 4" key="2">
    <citation type="submission" date="2016-06" db="EMBL/GenBank/DDBJ databases">
        <authorList>
            <person name="Rodrigo-Torres L."/>
            <person name="Arahal D.R."/>
        </authorList>
    </citation>
    <scope>NUCLEOTIDE SEQUENCE [LARGE SCALE GENOMIC DNA]</scope>
    <source>
        <strain evidence="3 4">CECT 5116</strain>
    </source>
</reference>
<evidence type="ECO:0000313" key="5">
    <source>
        <dbReference type="Proteomes" id="UP000092871"/>
    </source>
</evidence>
<proteinExistence type="predicted"/>
<protein>
    <recommendedName>
        <fullName evidence="6">Tripartite tricarboxylate transporter TctB family protein</fullName>
    </recommendedName>
</protein>
<evidence type="ECO:0000313" key="3">
    <source>
        <dbReference type="EMBL" id="SBT20973.1"/>
    </source>
</evidence>
<dbReference type="RefSeq" id="WP_067038519.1">
    <property type="nucleotide sequence ID" value="NZ_FLRA01000031.1"/>
</dbReference>
<dbReference type="EMBL" id="FLRB01000010">
    <property type="protein sequence ID" value="SBT20973.1"/>
    <property type="molecule type" value="Genomic_DNA"/>
</dbReference>
<accession>A0A1C3JVR0</accession>
<evidence type="ECO:0000256" key="1">
    <source>
        <dbReference type="SAM" id="Phobius"/>
    </source>
</evidence>
<name>A0A1C3JVR0_9GAMM</name>
<feature type="transmembrane region" description="Helical" evidence="1">
    <location>
        <begin position="90"/>
        <end position="108"/>
    </location>
</feature>
<dbReference type="AlphaFoldDB" id="A0A1C3JVR0"/>
<evidence type="ECO:0008006" key="6">
    <source>
        <dbReference type="Google" id="ProtNLM"/>
    </source>
</evidence>
<dbReference type="EMBL" id="FLRA01000031">
    <property type="protein sequence ID" value="SBT19283.1"/>
    <property type="molecule type" value="Genomic_DNA"/>
</dbReference>
<keyword evidence="1" id="KW-0472">Membrane</keyword>
<reference evidence="2 5" key="1">
    <citation type="submission" date="2016-06" db="EMBL/GenBank/DDBJ databases">
        <authorList>
            <person name="Kjaerup R.B."/>
            <person name="Dalgaard T.S."/>
            <person name="Juul-Madsen H.R."/>
        </authorList>
    </citation>
    <scope>NUCLEOTIDE SEQUENCE [LARGE SCALE GENOMIC DNA]</scope>
    <source>
        <strain evidence="2 5">CECT 5115</strain>
    </source>
</reference>
<evidence type="ECO:0000313" key="4">
    <source>
        <dbReference type="Proteomes" id="UP000092840"/>
    </source>
</evidence>
<dbReference type="OrthoDB" id="9901308at2"/>
<evidence type="ECO:0000313" key="2">
    <source>
        <dbReference type="EMBL" id="SBT19283.1"/>
    </source>
</evidence>
<keyword evidence="4" id="KW-1185">Reference proteome</keyword>
<sequence>MKKTISTTLLETPINLSFRGLESVVHALLLTLSILYLLEALPLLSVTSGGKVGPGNFPLGIACIAIALTSLLLVMSLSKRYGLHDSRMVTFDRALYVLFGAAIIIFIGSQLASLGAFFAPWIMATGIMFCCQERGLRLFVVPPCIGGAIYVLFVLALGVYFP</sequence>
<feature type="transmembrane region" description="Helical" evidence="1">
    <location>
        <begin position="20"/>
        <end position="38"/>
    </location>
</feature>
<organism evidence="2 5">
    <name type="scientific">Marinomonas gallaica</name>
    <dbReference type="NCBI Taxonomy" id="1806667"/>
    <lineage>
        <taxon>Bacteria</taxon>
        <taxon>Pseudomonadati</taxon>
        <taxon>Pseudomonadota</taxon>
        <taxon>Gammaproteobacteria</taxon>
        <taxon>Oceanospirillales</taxon>
        <taxon>Oceanospirillaceae</taxon>
        <taxon>Marinomonas</taxon>
    </lineage>
</organism>
<feature type="transmembrane region" description="Helical" evidence="1">
    <location>
        <begin position="138"/>
        <end position="161"/>
    </location>
</feature>
<keyword evidence="1" id="KW-0812">Transmembrane</keyword>
<gene>
    <name evidence="2" type="ORF">MGA5115_03445</name>
    <name evidence="3" type="ORF">MGA5116_01560</name>
</gene>